<feature type="coiled-coil region" evidence="1">
    <location>
        <begin position="9"/>
        <end position="43"/>
    </location>
</feature>
<feature type="region of interest" description="Disordered" evidence="2">
    <location>
        <begin position="53"/>
        <end position="237"/>
    </location>
</feature>
<dbReference type="Proteomes" id="UP000027222">
    <property type="component" value="Unassembled WGS sequence"/>
</dbReference>
<sequence>MPPTAVLQVDEVLQENVRLKDRVEALERENIVLKGQLMETQASLGRLYMTSKHQEGPKHVENFSTRPQQPPSLTRARSPSPDIVEIPEPPRKKQKQREFSKSPSSSPEIVEITELAHEKQKQRETSTTTPATTHKQICLPVGASNAIRNPDPSRAAMATAMDEDEEEEYDHNLSSLNEEEKADESGGDYDGPRPLQVKGNILCGSPIQSIQLPKGRIGSPIGRPYKDRGKSKKKEVVNKEGVGEDAVIVNPRVAPSQSLLKSPSTPHFLKLLITYFCIFGRGFEKQASEPRRPS</sequence>
<name>A0A067TRZ7_GALM3</name>
<protein>
    <submittedName>
        <fullName evidence="3">Uncharacterized protein</fullName>
    </submittedName>
</protein>
<accession>A0A067TRZ7</accession>
<gene>
    <name evidence="3" type="ORF">GALMADRAFT_396457</name>
</gene>
<dbReference type="EMBL" id="KL142367">
    <property type="protein sequence ID" value="KDR85965.1"/>
    <property type="molecule type" value="Genomic_DNA"/>
</dbReference>
<evidence type="ECO:0000256" key="1">
    <source>
        <dbReference type="SAM" id="Coils"/>
    </source>
</evidence>
<proteinExistence type="predicted"/>
<dbReference type="AlphaFoldDB" id="A0A067TRZ7"/>
<keyword evidence="1" id="KW-0175">Coiled coil</keyword>
<evidence type="ECO:0000256" key="2">
    <source>
        <dbReference type="SAM" id="MobiDB-lite"/>
    </source>
</evidence>
<keyword evidence="4" id="KW-1185">Reference proteome</keyword>
<organism evidence="3 4">
    <name type="scientific">Galerina marginata (strain CBS 339.88)</name>
    <dbReference type="NCBI Taxonomy" id="685588"/>
    <lineage>
        <taxon>Eukaryota</taxon>
        <taxon>Fungi</taxon>
        <taxon>Dikarya</taxon>
        <taxon>Basidiomycota</taxon>
        <taxon>Agaricomycotina</taxon>
        <taxon>Agaricomycetes</taxon>
        <taxon>Agaricomycetidae</taxon>
        <taxon>Agaricales</taxon>
        <taxon>Agaricineae</taxon>
        <taxon>Strophariaceae</taxon>
        <taxon>Galerina</taxon>
    </lineage>
</organism>
<feature type="compositionally biased region" description="Polar residues" evidence="2">
    <location>
        <begin position="125"/>
        <end position="135"/>
    </location>
</feature>
<evidence type="ECO:0000313" key="3">
    <source>
        <dbReference type="EMBL" id="KDR85965.1"/>
    </source>
</evidence>
<feature type="compositionally biased region" description="Polar residues" evidence="2">
    <location>
        <begin position="62"/>
        <end position="77"/>
    </location>
</feature>
<dbReference type="HOGENOM" id="CLU_946803_0_0_1"/>
<feature type="compositionally biased region" description="Basic and acidic residues" evidence="2">
    <location>
        <begin position="224"/>
        <end position="237"/>
    </location>
</feature>
<reference evidence="4" key="1">
    <citation type="journal article" date="2014" name="Proc. Natl. Acad. Sci. U.S.A.">
        <title>Extensive sampling of basidiomycete genomes demonstrates inadequacy of the white-rot/brown-rot paradigm for wood decay fungi.</title>
        <authorList>
            <person name="Riley R."/>
            <person name="Salamov A.A."/>
            <person name="Brown D.W."/>
            <person name="Nagy L.G."/>
            <person name="Floudas D."/>
            <person name="Held B.W."/>
            <person name="Levasseur A."/>
            <person name="Lombard V."/>
            <person name="Morin E."/>
            <person name="Otillar R."/>
            <person name="Lindquist E.A."/>
            <person name="Sun H."/>
            <person name="LaButti K.M."/>
            <person name="Schmutz J."/>
            <person name="Jabbour D."/>
            <person name="Luo H."/>
            <person name="Baker S.E."/>
            <person name="Pisabarro A.G."/>
            <person name="Walton J.D."/>
            <person name="Blanchette R.A."/>
            <person name="Henrissat B."/>
            <person name="Martin F."/>
            <person name="Cullen D."/>
            <person name="Hibbett D.S."/>
            <person name="Grigoriev I.V."/>
        </authorList>
    </citation>
    <scope>NUCLEOTIDE SEQUENCE [LARGE SCALE GENOMIC DNA]</scope>
    <source>
        <strain evidence="4">CBS 339.88</strain>
    </source>
</reference>
<feature type="compositionally biased region" description="Basic and acidic residues" evidence="2">
    <location>
        <begin position="114"/>
        <end position="124"/>
    </location>
</feature>
<evidence type="ECO:0000313" key="4">
    <source>
        <dbReference type="Proteomes" id="UP000027222"/>
    </source>
</evidence>
<feature type="compositionally biased region" description="Basic and acidic residues" evidence="2">
    <location>
        <begin position="88"/>
        <end position="100"/>
    </location>
</feature>